<dbReference type="InterPro" id="IPR013762">
    <property type="entry name" value="Integrase-like_cat_sf"/>
</dbReference>
<evidence type="ECO:0000256" key="2">
    <source>
        <dbReference type="SAM" id="MobiDB-lite"/>
    </source>
</evidence>
<keyword evidence="1" id="KW-0233">DNA recombination</keyword>
<evidence type="ECO:0000313" key="4">
    <source>
        <dbReference type="EMBL" id="NVN38969.1"/>
    </source>
</evidence>
<gene>
    <name evidence="4" type="ORF">HUK82_00115</name>
</gene>
<organism evidence="4 5">
    <name type="scientific">Ameyamaea chiangmaiensis</name>
    <dbReference type="NCBI Taxonomy" id="442969"/>
    <lineage>
        <taxon>Bacteria</taxon>
        <taxon>Pseudomonadati</taxon>
        <taxon>Pseudomonadota</taxon>
        <taxon>Alphaproteobacteria</taxon>
        <taxon>Acetobacterales</taxon>
        <taxon>Acetobacteraceae</taxon>
        <taxon>Ameyamaea</taxon>
    </lineage>
</organism>
<name>A0A850P8F9_9PROT</name>
<reference evidence="4 5" key="1">
    <citation type="submission" date="2020-06" db="EMBL/GenBank/DDBJ databases">
        <title>Description of novel acetic acid bacteria.</title>
        <authorList>
            <person name="Sombolestani A."/>
        </authorList>
    </citation>
    <scope>NUCLEOTIDE SEQUENCE [LARGE SCALE GENOMIC DNA]</scope>
    <source>
        <strain evidence="4 5">LMG 27010</strain>
    </source>
</reference>
<accession>A0A850P8F9</accession>
<dbReference type="SUPFAM" id="SSF56349">
    <property type="entry name" value="DNA breaking-rejoining enzymes"/>
    <property type="match status" value="1"/>
</dbReference>
<dbReference type="InterPro" id="IPR011010">
    <property type="entry name" value="DNA_brk_join_enz"/>
</dbReference>
<dbReference type="EMBL" id="JABXXR010000001">
    <property type="protein sequence ID" value="NVN38969.1"/>
    <property type="molecule type" value="Genomic_DNA"/>
</dbReference>
<keyword evidence="5" id="KW-1185">Reference proteome</keyword>
<dbReference type="GO" id="GO:0006310">
    <property type="term" value="P:DNA recombination"/>
    <property type="evidence" value="ECO:0007669"/>
    <property type="project" value="UniProtKB-KW"/>
</dbReference>
<evidence type="ECO:0000313" key="5">
    <source>
        <dbReference type="Proteomes" id="UP000585665"/>
    </source>
</evidence>
<dbReference type="Pfam" id="PF00589">
    <property type="entry name" value="Phage_integrase"/>
    <property type="match status" value="1"/>
</dbReference>
<protein>
    <submittedName>
        <fullName evidence="4">Tyrosine-type recombinase/integrase</fullName>
    </submittedName>
</protein>
<dbReference type="Proteomes" id="UP000585665">
    <property type="component" value="Unassembled WGS sequence"/>
</dbReference>
<comment type="caution">
    <text evidence="4">The sequence shown here is derived from an EMBL/GenBank/DDBJ whole genome shotgun (WGS) entry which is preliminary data.</text>
</comment>
<feature type="region of interest" description="Disordered" evidence="2">
    <location>
        <begin position="111"/>
        <end position="130"/>
    </location>
</feature>
<dbReference type="GO" id="GO:0003677">
    <property type="term" value="F:DNA binding"/>
    <property type="evidence" value="ECO:0007669"/>
    <property type="project" value="InterPro"/>
</dbReference>
<evidence type="ECO:0000256" key="1">
    <source>
        <dbReference type="ARBA" id="ARBA00023172"/>
    </source>
</evidence>
<dbReference type="GO" id="GO:0015074">
    <property type="term" value="P:DNA integration"/>
    <property type="evidence" value="ECO:0007669"/>
    <property type="project" value="InterPro"/>
</dbReference>
<dbReference type="Gene3D" id="1.10.443.10">
    <property type="entry name" value="Intergrase catalytic core"/>
    <property type="match status" value="1"/>
</dbReference>
<proteinExistence type="predicted"/>
<sequence length="130" mass="14486">MQGSWRRKKLAAFHRSTSQLIPISARPLGGVARSSTHVVTHEGTAKPYNTHTFGHRWREIANKAGIPTSLQFRDLRAPAVTELADGGADIIELSTHSGHDTVTMARRYARRTTEQFRRAADKRSKDGNKP</sequence>
<dbReference type="AlphaFoldDB" id="A0A850P8F9"/>
<dbReference type="RefSeq" id="WP_176611993.1">
    <property type="nucleotide sequence ID" value="NZ_JABXXR010000001.1"/>
</dbReference>
<feature type="domain" description="Tyr recombinase" evidence="3">
    <location>
        <begin position="1"/>
        <end position="121"/>
    </location>
</feature>
<dbReference type="InterPro" id="IPR002104">
    <property type="entry name" value="Integrase_catalytic"/>
</dbReference>
<evidence type="ECO:0000259" key="3">
    <source>
        <dbReference type="PROSITE" id="PS51898"/>
    </source>
</evidence>
<dbReference type="PROSITE" id="PS51898">
    <property type="entry name" value="TYR_RECOMBINASE"/>
    <property type="match status" value="1"/>
</dbReference>